<dbReference type="InterPro" id="IPR038727">
    <property type="entry name" value="NadR/Ttd14_AAA_dom"/>
</dbReference>
<dbReference type="AlphaFoldDB" id="A0A2W5A1A1"/>
<comment type="caution">
    <text evidence="2">The sequence shown here is derived from an EMBL/GenBank/DDBJ whole genome shotgun (WGS) entry which is preliminary data.</text>
</comment>
<dbReference type="InterPro" id="IPR027417">
    <property type="entry name" value="P-loop_NTPase"/>
</dbReference>
<sequence>MSAPPFFVITGGPGTGKSTLIAELARRGLSVSDEVARIIIREQMATAGTALPWVDHQAFAALMLDRELEAYHAAHGQPTWFDRGFPDIAGFLALSGLSVPARLDEACRELRYRSPVFIAPPWAAIFVQDAERRQDFAEAERTHHAMIEAWRRYGYELVELPRVSVAARADFLIERAAL</sequence>
<evidence type="ECO:0000313" key="2">
    <source>
        <dbReference type="EMBL" id="PZO88374.1"/>
    </source>
</evidence>
<dbReference type="Pfam" id="PF13521">
    <property type="entry name" value="AAA_28"/>
    <property type="match status" value="1"/>
</dbReference>
<organism evidence="2 3">
    <name type="scientific">Sphingomonas sanxanigenens</name>
    <dbReference type="NCBI Taxonomy" id="397260"/>
    <lineage>
        <taxon>Bacteria</taxon>
        <taxon>Pseudomonadati</taxon>
        <taxon>Pseudomonadota</taxon>
        <taxon>Alphaproteobacteria</taxon>
        <taxon>Sphingomonadales</taxon>
        <taxon>Sphingomonadaceae</taxon>
        <taxon>Sphingomonas</taxon>
    </lineage>
</organism>
<dbReference type="Gene3D" id="3.40.50.300">
    <property type="entry name" value="P-loop containing nucleotide triphosphate hydrolases"/>
    <property type="match status" value="1"/>
</dbReference>
<proteinExistence type="predicted"/>
<dbReference type="Proteomes" id="UP000249066">
    <property type="component" value="Unassembled WGS sequence"/>
</dbReference>
<reference evidence="2 3" key="1">
    <citation type="submission" date="2017-08" db="EMBL/GenBank/DDBJ databases">
        <title>Infants hospitalized years apart are colonized by the same room-sourced microbial strains.</title>
        <authorList>
            <person name="Brooks B."/>
            <person name="Olm M.R."/>
            <person name="Firek B.A."/>
            <person name="Baker R."/>
            <person name="Thomas B.C."/>
            <person name="Morowitz M.J."/>
            <person name="Banfield J.F."/>
        </authorList>
    </citation>
    <scope>NUCLEOTIDE SEQUENCE [LARGE SCALE GENOMIC DNA]</scope>
    <source>
        <strain evidence="2">S2_018_000_R2_101</strain>
    </source>
</reference>
<protein>
    <submittedName>
        <fullName evidence="2">ATPase</fullName>
    </submittedName>
</protein>
<gene>
    <name evidence="2" type="ORF">DI623_12845</name>
</gene>
<name>A0A2W5A1A1_9SPHN</name>
<feature type="domain" description="NadR/Ttd14 AAA" evidence="1">
    <location>
        <begin position="7"/>
        <end position="168"/>
    </location>
</feature>
<evidence type="ECO:0000313" key="3">
    <source>
        <dbReference type="Proteomes" id="UP000249066"/>
    </source>
</evidence>
<accession>A0A2W5A1A1</accession>
<evidence type="ECO:0000259" key="1">
    <source>
        <dbReference type="Pfam" id="PF13521"/>
    </source>
</evidence>
<dbReference type="EMBL" id="QFNN01000093">
    <property type="protein sequence ID" value="PZO88374.1"/>
    <property type="molecule type" value="Genomic_DNA"/>
</dbReference>
<dbReference type="SUPFAM" id="SSF52540">
    <property type="entry name" value="P-loop containing nucleoside triphosphate hydrolases"/>
    <property type="match status" value="1"/>
</dbReference>